<evidence type="ECO:0000313" key="3">
    <source>
        <dbReference type="Proteomes" id="UP000823775"/>
    </source>
</evidence>
<keyword evidence="3" id="KW-1185">Reference proteome</keyword>
<accession>A0ABS8V9H9</accession>
<dbReference type="Proteomes" id="UP000823775">
    <property type="component" value="Unassembled WGS sequence"/>
</dbReference>
<evidence type="ECO:0000313" key="2">
    <source>
        <dbReference type="EMBL" id="MCD9642863.1"/>
    </source>
</evidence>
<proteinExistence type="predicted"/>
<sequence>MQYEECNWGCISEQIGWSSKVYWIKANTANTQWDNFLLTTVRSEFNLHRHIEARPREAHGESIPKKRKKEKILAEGSLSPDFYCDINALMTAEEQEARIQLLEDQFIVDKEALDDANDRLFELESQPLHRSEKLRVSTEEGKKVSERVRKADQEASQLLT</sequence>
<feature type="compositionally biased region" description="Basic and acidic residues" evidence="1">
    <location>
        <begin position="130"/>
        <end position="153"/>
    </location>
</feature>
<organism evidence="2 3">
    <name type="scientific">Datura stramonium</name>
    <name type="common">Jimsonweed</name>
    <name type="synonym">Common thornapple</name>
    <dbReference type="NCBI Taxonomy" id="4076"/>
    <lineage>
        <taxon>Eukaryota</taxon>
        <taxon>Viridiplantae</taxon>
        <taxon>Streptophyta</taxon>
        <taxon>Embryophyta</taxon>
        <taxon>Tracheophyta</taxon>
        <taxon>Spermatophyta</taxon>
        <taxon>Magnoliopsida</taxon>
        <taxon>eudicotyledons</taxon>
        <taxon>Gunneridae</taxon>
        <taxon>Pentapetalae</taxon>
        <taxon>asterids</taxon>
        <taxon>lamiids</taxon>
        <taxon>Solanales</taxon>
        <taxon>Solanaceae</taxon>
        <taxon>Solanoideae</taxon>
        <taxon>Datureae</taxon>
        <taxon>Datura</taxon>
    </lineage>
</organism>
<gene>
    <name evidence="2" type="ORF">HAX54_029897</name>
</gene>
<dbReference type="EMBL" id="JACEIK010003727">
    <property type="protein sequence ID" value="MCD9642863.1"/>
    <property type="molecule type" value="Genomic_DNA"/>
</dbReference>
<protein>
    <submittedName>
        <fullName evidence="2">Uncharacterized protein</fullName>
    </submittedName>
</protein>
<comment type="caution">
    <text evidence="2">The sequence shown here is derived from an EMBL/GenBank/DDBJ whole genome shotgun (WGS) entry which is preliminary data.</text>
</comment>
<name>A0ABS8V9H9_DATST</name>
<feature type="region of interest" description="Disordered" evidence="1">
    <location>
        <begin position="130"/>
        <end position="160"/>
    </location>
</feature>
<evidence type="ECO:0000256" key="1">
    <source>
        <dbReference type="SAM" id="MobiDB-lite"/>
    </source>
</evidence>
<reference evidence="2 3" key="1">
    <citation type="journal article" date="2021" name="BMC Genomics">
        <title>Datura genome reveals duplications of psychoactive alkaloid biosynthetic genes and high mutation rate following tissue culture.</title>
        <authorList>
            <person name="Rajewski A."/>
            <person name="Carter-House D."/>
            <person name="Stajich J."/>
            <person name="Litt A."/>
        </authorList>
    </citation>
    <scope>NUCLEOTIDE SEQUENCE [LARGE SCALE GENOMIC DNA]</scope>
    <source>
        <strain evidence="2">AR-01</strain>
    </source>
</reference>